<dbReference type="Proteomes" id="UP000295334">
    <property type="component" value="Unassembled WGS sequence"/>
</dbReference>
<feature type="domain" description="Histidine kinase" evidence="7">
    <location>
        <begin position="319"/>
        <end position="535"/>
    </location>
</feature>
<dbReference type="EC" id="2.7.13.3" evidence="2"/>
<dbReference type="SUPFAM" id="SSF47384">
    <property type="entry name" value="Homodimeric domain of signal transducing histidine kinase"/>
    <property type="match status" value="1"/>
</dbReference>
<dbReference type="PROSITE" id="PS50109">
    <property type="entry name" value="HIS_KIN"/>
    <property type="match status" value="1"/>
</dbReference>
<name>A0A4R1B2V0_9BACT</name>
<keyword evidence="5" id="KW-0418">Kinase</keyword>
<evidence type="ECO:0000256" key="1">
    <source>
        <dbReference type="ARBA" id="ARBA00000085"/>
    </source>
</evidence>
<organism evidence="8 9">
    <name type="scientific">Flaviaesturariibacter flavus</name>
    <dbReference type="NCBI Taxonomy" id="2502780"/>
    <lineage>
        <taxon>Bacteria</taxon>
        <taxon>Pseudomonadati</taxon>
        <taxon>Bacteroidota</taxon>
        <taxon>Chitinophagia</taxon>
        <taxon>Chitinophagales</taxon>
        <taxon>Chitinophagaceae</taxon>
        <taxon>Flaviaestuariibacter</taxon>
    </lineage>
</organism>
<dbReference type="OrthoDB" id="607558at2"/>
<dbReference type="PANTHER" id="PTHR43304:SF1">
    <property type="entry name" value="PAC DOMAIN-CONTAINING PROTEIN"/>
    <property type="match status" value="1"/>
</dbReference>
<keyword evidence="3" id="KW-0597">Phosphoprotein</keyword>
<dbReference type="InterPro" id="IPR052162">
    <property type="entry name" value="Sensor_kinase/Photoreceptor"/>
</dbReference>
<dbReference type="Gene3D" id="1.10.287.130">
    <property type="match status" value="1"/>
</dbReference>
<dbReference type="PRINTS" id="PR00344">
    <property type="entry name" value="BCTRLSENSOR"/>
</dbReference>
<dbReference type="Pfam" id="PF00512">
    <property type="entry name" value="HisKA"/>
    <property type="match status" value="1"/>
</dbReference>
<evidence type="ECO:0000259" key="7">
    <source>
        <dbReference type="PROSITE" id="PS50109"/>
    </source>
</evidence>
<dbReference type="InterPro" id="IPR005467">
    <property type="entry name" value="His_kinase_dom"/>
</dbReference>
<feature type="coiled-coil region" evidence="6">
    <location>
        <begin position="285"/>
        <end position="319"/>
    </location>
</feature>
<dbReference type="AlphaFoldDB" id="A0A4R1B2V0"/>
<dbReference type="FunFam" id="3.30.565.10:FF:000006">
    <property type="entry name" value="Sensor histidine kinase WalK"/>
    <property type="match status" value="1"/>
</dbReference>
<dbReference type="SMART" id="SM00387">
    <property type="entry name" value="HATPase_c"/>
    <property type="match status" value="1"/>
</dbReference>
<dbReference type="EMBL" id="SJZI01000052">
    <property type="protein sequence ID" value="TCJ12161.1"/>
    <property type="molecule type" value="Genomic_DNA"/>
</dbReference>
<dbReference type="InterPro" id="IPR036097">
    <property type="entry name" value="HisK_dim/P_sf"/>
</dbReference>
<dbReference type="Pfam" id="PF02518">
    <property type="entry name" value="HATPase_c"/>
    <property type="match status" value="1"/>
</dbReference>
<evidence type="ECO:0000256" key="5">
    <source>
        <dbReference type="ARBA" id="ARBA00022777"/>
    </source>
</evidence>
<dbReference type="InterPro" id="IPR004358">
    <property type="entry name" value="Sig_transdc_His_kin-like_C"/>
</dbReference>
<keyword evidence="6" id="KW-0175">Coiled coil</keyword>
<keyword evidence="4" id="KW-0808">Transferase</keyword>
<evidence type="ECO:0000256" key="6">
    <source>
        <dbReference type="SAM" id="Coils"/>
    </source>
</evidence>
<dbReference type="InterPro" id="IPR013656">
    <property type="entry name" value="PAS_4"/>
</dbReference>
<evidence type="ECO:0000256" key="2">
    <source>
        <dbReference type="ARBA" id="ARBA00012438"/>
    </source>
</evidence>
<dbReference type="InterPro" id="IPR036890">
    <property type="entry name" value="HATPase_C_sf"/>
</dbReference>
<dbReference type="Gene3D" id="3.30.450.20">
    <property type="entry name" value="PAS domain"/>
    <property type="match status" value="2"/>
</dbReference>
<dbReference type="InterPro" id="IPR035965">
    <property type="entry name" value="PAS-like_dom_sf"/>
</dbReference>
<dbReference type="Pfam" id="PF08448">
    <property type="entry name" value="PAS_4"/>
    <property type="match status" value="2"/>
</dbReference>
<comment type="catalytic activity">
    <reaction evidence="1">
        <text>ATP + protein L-histidine = ADP + protein N-phospho-L-histidine.</text>
        <dbReference type="EC" id="2.7.13.3"/>
    </reaction>
</comment>
<keyword evidence="9" id="KW-1185">Reference proteome</keyword>
<evidence type="ECO:0000313" key="9">
    <source>
        <dbReference type="Proteomes" id="UP000295334"/>
    </source>
</evidence>
<protein>
    <recommendedName>
        <fullName evidence="2">histidine kinase</fullName>
        <ecNumber evidence="2">2.7.13.3</ecNumber>
    </recommendedName>
</protein>
<proteinExistence type="predicted"/>
<dbReference type="SUPFAM" id="SSF55785">
    <property type="entry name" value="PYP-like sensor domain (PAS domain)"/>
    <property type="match status" value="1"/>
</dbReference>
<sequence length="535" mass="59691">MPNDSILPQPDYFTEALFEALPGSCILLQNNAPLYTVLAATPAYLAQMGCRKEALLGKSIFEIAPSCTDSHSDTGVHDLTHSLAQVLRFRKPHALPVQRYDIAGADEGFTKHYRRVSNRPVLSPDGKVAFIIHTAEDISPEVSAMEQDEKIKGLKQAYGLFMQAPFAIYMLTGPHFRIDLANPPALAHWGKSSDVLGQRYFDVVPDLREQGFSTLLHDVLQTGATRHAYEVPLPRGQAGPEETGYFNYVCQPFRQPGAMLPESVLVIAIDVTRQAIACRKIEEVVAHRTRELSDINRALQEANQELKRSNANLEEFAYAASHDLQEPVRKIRYFTSHLKKQLENKLYDGKAHSFERIETATQRMGSLIDDLMQYAHVSQLPHEMAPVDLNLVVQQVLEDLELHIQQKGAVVQVHPLPVVKGYRCQLQQLFQNLVGNALKYSKPQVPPHISVSAVQQECDGRHFQAISVRDNGIGFPQEYEAKIFQMFARLHGKAEFSGSGVGLAIVKKMVENHHGIIQVRSVPGAGSTFTVWLPA</sequence>
<dbReference type="CDD" id="cd00082">
    <property type="entry name" value="HisKA"/>
    <property type="match status" value="1"/>
</dbReference>
<dbReference type="InterPro" id="IPR003661">
    <property type="entry name" value="HisK_dim/P_dom"/>
</dbReference>
<dbReference type="PANTHER" id="PTHR43304">
    <property type="entry name" value="PHYTOCHROME-LIKE PROTEIN CPH1"/>
    <property type="match status" value="1"/>
</dbReference>
<dbReference type="Gene3D" id="3.30.565.10">
    <property type="entry name" value="Histidine kinase-like ATPase, C-terminal domain"/>
    <property type="match status" value="1"/>
</dbReference>
<comment type="caution">
    <text evidence="8">The sequence shown here is derived from an EMBL/GenBank/DDBJ whole genome shotgun (WGS) entry which is preliminary data.</text>
</comment>
<evidence type="ECO:0000256" key="3">
    <source>
        <dbReference type="ARBA" id="ARBA00022553"/>
    </source>
</evidence>
<dbReference type="GO" id="GO:0000155">
    <property type="term" value="F:phosphorelay sensor kinase activity"/>
    <property type="evidence" value="ECO:0007669"/>
    <property type="project" value="InterPro"/>
</dbReference>
<dbReference type="SUPFAM" id="SSF55874">
    <property type="entry name" value="ATPase domain of HSP90 chaperone/DNA topoisomerase II/histidine kinase"/>
    <property type="match status" value="1"/>
</dbReference>
<dbReference type="RefSeq" id="WP_131450637.1">
    <property type="nucleotide sequence ID" value="NZ_SJZI01000052.1"/>
</dbReference>
<evidence type="ECO:0000256" key="4">
    <source>
        <dbReference type="ARBA" id="ARBA00022679"/>
    </source>
</evidence>
<accession>A0A4R1B2V0</accession>
<reference evidence="8 9" key="1">
    <citation type="submission" date="2019-03" db="EMBL/GenBank/DDBJ databases">
        <authorList>
            <person name="Kim M.K.M."/>
        </authorList>
    </citation>
    <scope>NUCLEOTIDE SEQUENCE [LARGE SCALE GENOMIC DNA]</scope>
    <source>
        <strain evidence="8 9">17J68-12</strain>
    </source>
</reference>
<evidence type="ECO:0000313" key="8">
    <source>
        <dbReference type="EMBL" id="TCJ12161.1"/>
    </source>
</evidence>
<dbReference type="SMART" id="SM00388">
    <property type="entry name" value="HisKA"/>
    <property type="match status" value="1"/>
</dbReference>
<gene>
    <name evidence="8" type="ORF">EPD60_16575</name>
</gene>
<dbReference type="InterPro" id="IPR003594">
    <property type="entry name" value="HATPase_dom"/>
</dbReference>